<dbReference type="RefSeq" id="WP_189161362.1">
    <property type="nucleotide sequence ID" value="NZ_BMNT01000002.1"/>
</dbReference>
<sequence>MVLAADHLFGEIPLPDTATAGWQDAAASLAPWSLCHGRAAHYWSIPAMSTHLIHGAYKARFDEQSLNNLQVGGVHPSRDRPGGRYRQAPTGRRPVSTSVSPMKP</sequence>
<evidence type="ECO:0000313" key="3">
    <source>
        <dbReference type="Proteomes" id="UP000645217"/>
    </source>
</evidence>
<evidence type="ECO:0000256" key="1">
    <source>
        <dbReference type="SAM" id="MobiDB-lite"/>
    </source>
</evidence>
<dbReference type="Proteomes" id="UP000645217">
    <property type="component" value="Unassembled WGS sequence"/>
</dbReference>
<reference evidence="2" key="2">
    <citation type="submission" date="2020-09" db="EMBL/GenBank/DDBJ databases">
        <authorList>
            <person name="Sun Q."/>
            <person name="Ohkuma M."/>
        </authorList>
    </citation>
    <scope>NUCLEOTIDE SEQUENCE</scope>
    <source>
        <strain evidence="2">JCM 13064</strain>
    </source>
</reference>
<comment type="caution">
    <text evidence="2">The sequence shown here is derived from an EMBL/GenBank/DDBJ whole genome shotgun (WGS) entry which is preliminary data.</text>
</comment>
<keyword evidence="3" id="KW-1185">Reference proteome</keyword>
<dbReference type="EMBL" id="BMNT01000002">
    <property type="protein sequence ID" value="GGK65881.1"/>
    <property type="molecule type" value="Genomic_DNA"/>
</dbReference>
<reference evidence="2" key="1">
    <citation type="journal article" date="2014" name="Int. J. Syst. Evol. Microbiol.">
        <title>Complete genome sequence of Corynebacterium casei LMG S-19264T (=DSM 44701T), isolated from a smear-ripened cheese.</title>
        <authorList>
            <consortium name="US DOE Joint Genome Institute (JGI-PGF)"/>
            <person name="Walter F."/>
            <person name="Albersmeier A."/>
            <person name="Kalinowski J."/>
            <person name="Ruckert C."/>
        </authorList>
    </citation>
    <scope>NUCLEOTIDE SEQUENCE</scope>
    <source>
        <strain evidence="2">JCM 13064</strain>
    </source>
</reference>
<name>A0A917QSD6_9ACTN</name>
<feature type="region of interest" description="Disordered" evidence="1">
    <location>
        <begin position="68"/>
        <end position="104"/>
    </location>
</feature>
<organism evidence="2 3">
    <name type="scientific">Sphaerisporangium melleum</name>
    <dbReference type="NCBI Taxonomy" id="321316"/>
    <lineage>
        <taxon>Bacteria</taxon>
        <taxon>Bacillati</taxon>
        <taxon>Actinomycetota</taxon>
        <taxon>Actinomycetes</taxon>
        <taxon>Streptosporangiales</taxon>
        <taxon>Streptosporangiaceae</taxon>
        <taxon>Sphaerisporangium</taxon>
    </lineage>
</organism>
<proteinExistence type="predicted"/>
<evidence type="ECO:0000313" key="2">
    <source>
        <dbReference type="EMBL" id="GGK65881.1"/>
    </source>
</evidence>
<gene>
    <name evidence="2" type="ORF">GCM10007964_06150</name>
</gene>
<feature type="compositionally biased region" description="Polar residues" evidence="1">
    <location>
        <begin position="95"/>
        <end position="104"/>
    </location>
</feature>
<protein>
    <submittedName>
        <fullName evidence="2">Uncharacterized protein</fullName>
    </submittedName>
</protein>
<accession>A0A917QSD6</accession>
<dbReference type="AlphaFoldDB" id="A0A917QSD6"/>